<accession>A0A0D1Z6W1</accession>
<dbReference type="Proteomes" id="UP000054466">
    <property type="component" value="Unassembled WGS sequence"/>
</dbReference>
<name>A0A0D1Z6W1_9EURO</name>
<keyword evidence="2" id="KW-1185">Reference proteome</keyword>
<dbReference type="EMBL" id="KN847046">
    <property type="protein sequence ID" value="KIW23356.1"/>
    <property type="molecule type" value="Genomic_DNA"/>
</dbReference>
<protein>
    <submittedName>
        <fullName evidence="1">Uncharacterized protein</fullName>
    </submittedName>
</protein>
<dbReference type="AlphaFoldDB" id="A0A0D1Z6W1"/>
<dbReference type="HOGENOM" id="CLU_2096635_0_0_1"/>
<evidence type="ECO:0000313" key="1">
    <source>
        <dbReference type="EMBL" id="KIW23356.1"/>
    </source>
</evidence>
<organism evidence="1 2">
    <name type="scientific">Cladophialophora immunda</name>
    <dbReference type="NCBI Taxonomy" id="569365"/>
    <lineage>
        <taxon>Eukaryota</taxon>
        <taxon>Fungi</taxon>
        <taxon>Dikarya</taxon>
        <taxon>Ascomycota</taxon>
        <taxon>Pezizomycotina</taxon>
        <taxon>Eurotiomycetes</taxon>
        <taxon>Chaetothyriomycetidae</taxon>
        <taxon>Chaetothyriales</taxon>
        <taxon>Herpotrichiellaceae</taxon>
        <taxon>Cladophialophora</taxon>
    </lineage>
</organism>
<dbReference type="GeneID" id="27350757"/>
<proteinExistence type="predicted"/>
<dbReference type="VEuPathDB" id="FungiDB:PV07_11563"/>
<evidence type="ECO:0000313" key="2">
    <source>
        <dbReference type="Proteomes" id="UP000054466"/>
    </source>
</evidence>
<reference evidence="1 2" key="1">
    <citation type="submission" date="2015-01" db="EMBL/GenBank/DDBJ databases">
        <title>The Genome Sequence of Cladophialophora immunda CBS83496.</title>
        <authorList>
            <consortium name="The Broad Institute Genomics Platform"/>
            <person name="Cuomo C."/>
            <person name="de Hoog S."/>
            <person name="Gorbushina A."/>
            <person name="Stielow B."/>
            <person name="Teixiera M."/>
            <person name="Abouelleil A."/>
            <person name="Chapman S.B."/>
            <person name="Priest M."/>
            <person name="Young S.K."/>
            <person name="Wortman J."/>
            <person name="Nusbaum C."/>
            <person name="Birren B."/>
        </authorList>
    </citation>
    <scope>NUCLEOTIDE SEQUENCE [LARGE SCALE GENOMIC DNA]</scope>
    <source>
        <strain evidence="1 2">CBS 83496</strain>
    </source>
</reference>
<dbReference type="RefSeq" id="XP_016243572.1">
    <property type="nucleotide sequence ID" value="XM_016399010.1"/>
</dbReference>
<gene>
    <name evidence="1" type="ORF">PV07_11563</name>
</gene>
<sequence length="116" mass="12950">MNQTRELLYHYLGLWGMNRSIVPHREVIEASYCGSRRDDKAAKVVNGLACENTAPSSCAVKVQAGKRTTLSSQLLIGDTCRCFTKVQKYVPSDAYSVVDFCHASLPRCTQRSKSFQ</sequence>